<protein>
    <submittedName>
        <fullName evidence="2">Unannotated protein</fullName>
    </submittedName>
</protein>
<gene>
    <name evidence="2" type="ORF">UFOPK3164_01278</name>
</gene>
<feature type="region of interest" description="Disordered" evidence="1">
    <location>
        <begin position="1"/>
        <end position="63"/>
    </location>
</feature>
<dbReference type="EMBL" id="CAFABE010000066">
    <property type="protein sequence ID" value="CAB4831888.1"/>
    <property type="molecule type" value="Genomic_DNA"/>
</dbReference>
<organism evidence="2">
    <name type="scientific">freshwater metagenome</name>
    <dbReference type="NCBI Taxonomy" id="449393"/>
    <lineage>
        <taxon>unclassified sequences</taxon>
        <taxon>metagenomes</taxon>
        <taxon>ecological metagenomes</taxon>
    </lineage>
</organism>
<dbReference type="AlphaFoldDB" id="A0A6J7AHD8"/>
<evidence type="ECO:0000313" key="2">
    <source>
        <dbReference type="EMBL" id="CAB4831888.1"/>
    </source>
</evidence>
<feature type="compositionally biased region" description="Basic and acidic residues" evidence="1">
    <location>
        <begin position="9"/>
        <end position="20"/>
    </location>
</feature>
<name>A0A6J7AHD8_9ZZZZ</name>
<evidence type="ECO:0000256" key="1">
    <source>
        <dbReference type="SAM" id="MobiDB-lite"/>
    </source>
</evidence>
<sequence>MSEVNDGPGGREEQRKEAENKATFLASSRRRRASRRGLVVPGKKPEDEHKRDWVERGVSPGERHHVSSLVWPETMQSLSESQILFLHS</sequence>
<accession>A0A6J7AHD8</accession>
<reference evidence="2" key="1">
    <citation type="submission" date="2020-05" db="EMBL/GenBank/DDBJ databases">
        <authorList>
            <person name="Chiriac C."/>
            <person name="Salcher M."/>
            <person name="Ghai R."/>
            <person name="Kavagutti S V."/>
        </authorList>
    </citation>
    <scope>NUCLEOTIDE SEQUENCE</scope>
</reference>
<proteinExistence type="predicted"/>
<feature type="compositionally biased region" description="Basic and acidic residues" evidence="1">
    <location>
        <begin position="43"/>
        <end position="63"/>
    </location>
</feature>